<evidence type="ECO:0000313" key="11">
    <source>
        <dbReference type="EMBL" id="WPY00682.1"/>
    </source>
</evidence>
<dbReference type="Proteomes" id="UP001326613">
    <property type="component" value="Chromosome"/>
</dbReference>
<dbReference type="PROSITE" id="PS00194">
    <property type="entry name" value="THIOREDOXIN_1"/>
    <property type="match status" value="1"/>
</dbReference>
<evidence type="ECO:0000256" key="9">
    <source>
        <dbReference type="SAM" id="MobiDB-lite"/>
    </source>
</evidence>
<evidence type="ECO:0000256" key="6">
    <source>
        <dbReference type="ARBA" id="ARBA00023002"/>
    </source>
</evidence>
<dbReference type="InterPro" id="IPR036249">
    <property type="entry name" value="Thioredoxin-like_sf"/>
</dbReference>
<sequence>MLNLCAVIIFLCLSSCSDKPEYSTPAQSQINDYTAKLKKCKEEKSQAVPLIASTVEADKATTNTNVQASVQTNVQENDNNPKLDDQQVPETTSLAPTAQEESSKESVIVTRNKFEPTADDMIIGDNTEAPVVFVEYFSPTCPHCAYYKKEVLPKIKEKYIDTNKIIYVVREFIGNKQDFDAAILARCANNKESFFKFVNVLLEQQDSWSVNRNYREILTSIGQLGGVSPERYKECLNDEKLADILIANTKLAATSPKFIGTPAFFINGVQFTEPYTADAISRAIEHALKTSNTR</sequence>
<dbReference type="PANTHER" id="PTHR13887:SF14">
    <property type="entry name" value="DISULFIDE BOND FORMATION PROTEIN D"/>
    <property type="match status" value="1"/>
</dbReference>
<dbReference type="CDD" id="cd02972">
    <property type="entry name" value="DsbA_family"/>
    <property type="match status" value="1"/>
</dbReference>
<organism evidence="11 12">
    <name type="scientific">Candidatus Trichorickettsia mobilis</name>
    <dbReference type="NCBI Taxonomy" id="1346319"/>
    <lineage>
        <taxon>Bacteria</taxon>
        <taxon>Pseudomonadati</taxon>
        <taxon>Pseudomonadota</taxon>
        <taxon>Alphaproteobacteria</taxon>
        <taxon>Rickettsiales</taxon>
        <taxon>Rickettsiaceae</taxon>
        <taxon>Rickettsieae</taxon>
        <taxon>Candidatus Trichorickettsia</taxon>
    </lineage>
</organism>
<reference evidence="11 12" key="1">
    <citation type="submission" date="2022-10" db="EMBL/GenBank/DDBJ databases">
        <title>Host association and intracellularity evolved multiple times independently in the Rickettsiales.</title>
        <authorList>
            <person name="Castelli M."/>
            <person name="Nardi T."/>
            <person name="Gammuto L."/>
            <person name="Bellinzona G."/>
            <person name="Sabaneyeva E."/>
            <person name="Potekhin A."/>
            <person name="Serra V."/>
            <person name="Petroni G."/>
            <person name="Sassera D."/>
        </authorList>
    </citation>
    <scope>NUCLEOTIDE SEQUENCE [LARGE SCALE GENOMIC DNA]</scope>
    <source>
        <strain evidence="11 12">Kr 154-4</strain>
    </source>
</reference>
<keyword evidence="8" id="KW-0676">Redox-active center</keyword>
<keyword evidence="6" id="KW-0560">Oxidoreductase</keyword>
<proteinExistence type="inferred from homology"/>
<dbReference type="InterPro" id="IPR017937">
    <property type="entry name" value="Thioredoxin_CS"/>
</dbReference>
<dbReference type="SUPFAM" id="SSF52833">
    <property type="entry name" value="Thioredoxin-like"/>
    <property type="match status" value="1"/>
</dbReference>
<evidence type="ECO:0000256" key="1">
    <source>
        <dbReference type="ARBA" id="ARBA00003565"/>
    </source>
</evidence>
<evidence type="ECO:0000256" key="7">
    <source>
        <dbReference type="ARBA" id="ARBA00023157"/>
    </source>
</evidence>
<feature type="region of interest" description="Disordered" evidence="9">
    <location>
        <begin position="70"/>
        <end position="107"/>
    </location>
</feature>
<protein>
    <submittedName>
        <fullName evidence="11">Protein disulfide reductase</fullName>
    </submittedName>
</protein>
<keyword evidence="12" id="KW-1185">Reference proteome</keyword>
<dbReference type="Pfam" id="PF13462">
    <property type="entry name" value="Thioredoxin_4"/>
    <property type="match status" value="1"/>
</dbReference>
<name>A0ABZ0UVN1_9RICK</name>
<gene>
    <name evidence="11" type="ORF">Trichorick_00566</name>
</gene>
<feature type="compositionally biased region" description="Polar residues" evidence="9">
    <location>
        <begin position="88"/>
        <end position="100"/>
    </location>
</feature>
<keyword evidence="4" id="KW-0732">Signal</keyword>
<evidence type="ECO:0000256" key="5">
    <source>
        <dbReference type="ARBA" id="ARBA00022764"/>
    </source>
</evidence>
<evidence type="ECO:0000256" key="8">
    <source>
        <dbReference type="ARBA" id="ARBA00023284"/>
    </source>
</evidence>
<comment type="similarity">
    <text evidence="3">Belongs to the thioredoxin family. DsbA subfamily.</text>
</comment>
<evidence type="ECO:0000256" key="3">
    <source>
        <dbReference type="ARBA" id="ARBA00005791"/>
    </source>
</evidence>
<dbReference type="PROSITE" id="PS51352">
    <property type="entry name" value="THIOREDOXIN_2"/>
    <property type="match status" value="1"/>
</dbReference>
<feature type="domain" description="Thioredoxin" evidence="10">
    <location>
        <begin position="82"/>
        <end position="289"/>
    </location>
</feature>
<dbReference type="PANTHER" id="PTHR13887">
    <property type="entry name" value="GLUTATHIONE S-TRANSFERASE KAPPA"/>
    <property type="match status" value="1"/>
</dbReference>
<evidence type="ECO:0000259" key="10">
    <source>
        <dbReference type="PROSITE" id="PS51352"/>
    </source>
</evidence>
<evidence type="ECO:0000313" key="12">
    <source>
        <dbReference type="Proteomes" id="UP001326613"/>
    </source>
</evidence>
<dbReference type="EMBL" id="CP112932">
    <property type="protein sequence ID" value="WPY00682.1"/>
    <property type="molecule type" value="Genomic_DNA"/>
</dbReference>
<comment type="function">
    <text evidence="1">May be required for disulfide bond formation in some proteins.</text>
</comment>
<dbReference type="InterPro" id="IPR013766">
    <property type="entry name" value="Thioredoxin_domain"/>
</dbReference>
<dbReference type="Gene3D" id="3.40.30.10">
    <property type="entry name" value="Glutaredoxin"/>
    <property type="match status" value="1"/>
</dbReference>
<accession>A0ABZ0UVN1</accession>
<keyword evidence="5" id="KW-0574">Periplasm</keyword>
<dbReference type="InterPro" id="IPR012336">
    <property type="entry name" value="Thioredoxin-like_fold"/>
</dbReference>
<comment type="subcellular location">
    <subcellularLocation>
        <location evidence="2">Periplasm</location>
    </subcellularLocation>
</comment>
<evidence type="ECO:0000256" key="2">
    <source>
        <dbReference type="ARBA" id="ARBA00004418"/>
    </source>
</evidence>
<dbReference type="RefSeq" id="WP_323738731.1">
    <property type="nucleotide sequence ID" value="NZ_CP112932.1"/>
</dbReference>
<keyword evidence="7" id="KW-1015">Disulfide bond</keyword>
<evidence type="ECO:0000256" key="4">
    <source>
        <dbReference type="ARBA" id="ARBA00022729"/>
    </source>
</evidence>